<accession>A0A0S2W2X2</accession>
<dbReference type="EMBL" id="CP011307">
    <property type="protein sequence ID" value="ALP93694.1"/>
    <property type="molecule type" value="Genomic_DNA"/>
</dbReference>
<dbReference type="Proteomes" id="UP000064844">
    <property type="component" value="Chromosome"/>
</dbReference>
<keyword evidence="2" id="KW-1185">Reference proteome</keyword>
<evidence type="ECO:0000313" key="1">
    <source>
        <dbReference type="EMBL" id="ALP93694.1"/>
    </source>
</evidence>
<organism evidence="1 2">
    <name type="scientific">Intestinimonas butyriciproducens</name>
    <dbReference type="NCBI Taxonomy" id="1297617"/>
    <lineage>
        <taxon>Bacteria</taxon>
        <taxon>Bacillati</taxon>
        <taxon>Bacillota</taxon>
        <taxon>Clostridia</taxon>
        <taxon>Eubacteriales</taxon>
        <taxon>Intestinimonas</taxon>
    </lineage>
</organism>
<sequence length="62" mass="7090">MLNAYGAVRWSIEVDIKSFIAPKFENNVILASTEQLIMNTPAQDFGQRPQSERLYHRLARPG</sequence>
<dbReference type="KEGG" id="ibu:IB211_01301"/>
<gene>
    <name evidence="1" type="ORF">IB211_01301</name>
</gene>
<proteinExistence type="predicted"/>
<dbReference type="AlphaFoldDB" id="A0A0S2W2X2"/>
<reference evidence="1 2" key="1">
    <citation type="journal article" date="2015" name="Nat. Commun.">
        <title>Production of butyrate from lysine and the Amadori product fructoselysine by a human gut commensal.</title>
        <authorList>
            <person name="Bui T.P."/>
            <person name="Ritari J."/>
            <person name="Boeren S."/>
            <person name="de Waard P."/>
            <person name="Plugge C.M."/>
            <person name="de Vos W.M."/>
        </authorList>
    </citation>
    <scope>NUCLEOTIDE SEQUENCE [LARGE SCALE GENOMIC DNA]</scope>
    <source>
        <strain evidence="1 2">AF211</strain>
    </source>
</reference>
<evidence type="ECO:0000313" key="2">
    <source>
        <dbReference type="Proteomes" id="UP000064844"/>
    </source>
</evidence>
<reference evidence="2" key="2">
    <citation type="submission" date="2015-04" db="EMBL/GenBank/DDBJ databases">
        <title>A butyrogenic pathway from the amino acid lysine in a human gut commensal.</title>
        <authorList>
            <person name="de Vos W.M."/>
            <person name="Bui N.T.P."/>
            <person name="Plugge C.M."/>
            <person name="Ritari J."/>
        </authorList>
    </citation>
    <scope>NUCLEOTIDE SEQUENCE [LARGE SCALE GENOMIC DNA]</scope>
    <source>
        <strain evidence="2">AF211</strain>
    </source>
</reference>
<name>A0A0S2W2X2_9FIRM</name>
<protein>
    <submittedName>
        <fullName evidence="1">Uncharacterized protein</fullName>
    </submittedName>
</protein>